<comment type="subcellular location">
    <subcellularLocation>
        <location evidence="1">Membrane</location>
        <topology evidence="1">Multi-pass membrane protein</topology>
    </subcellularLocation>
</comment>
<gene>
    <name evidence="8" type="ordered locus">Sulac_1338</name>
</gene>
<accession>G8TWD7</accession>
<evidence type="ECO:0000313" key="9">
    <source>
        <dbReference type="Proteomes" id="UP000005439"/>
    </source>
</evidence>
<keyword evidence="2 6" id="KW-0812">Transmembrane</keyword>
<keyword evidence="3" id="KW-0201">Cytochrome c-type biogenesis</keyword>
<sequence>MTILMGLTGAGYLWAAVLSVAAFYDLRRMRWAEYGGVVGWLAQTAWLVARGVASHGFPFVTLYDWMGFFVWASVFVYGLVSRWNAWRIAGGFLFPIMFVVWLVSQTLNHRLGPLPTGLSGPWLDVHIALATLADVSFLLSAIFGIMYIEKERELKQKNVRVFYYRLPPLGELDQWSARLIGWGWPLFTLAMVTGAIWAKMVWGQYWSWSPKEVWSLLTWAVYAGYLAARWGLGWRGRRAAYFSMLAFLAVLVNFWVINLWFHGPHNYNV</sequence>
<feature type="transmembrane region" description="Helical" evidence="6">
    <location>
        <begin position="31"/>
        <end position="49"/>
    </location>
</feature>
<dbReference type="STRING" id="679936.Sulac_1338"/>
<dbReference type="HOGENOM" id="CLU_049710_2_2_9"/>
<feature type="transmembrane region" description="Helical" evidence="6">
    <location>
        <begin position="127"/>
        <end position="148"/>
    </location>
</feature>
<feature type="transmembrane region" description="Helical" evidence="6">
    <location>
        <begin position="87"/>
        <end position="107"/>
    </location>
</feature>
<keyword evidence="9" id="KW-1185">Reference proteome</keyword>
<organism evidence="8 9">
    <name type="scientific">Sulfobacillus acidophilus (strain ATCC 700253 / DSM 10332 / NAL)</name>
    <dbReference type="NCBI Taxonomy" id="679936"/>
    <lineage>
        <taxon>Bacteria</taxon>
        <taxon>Bacillati</taxon>
        <taxon>Bacillota</taxon>
        <taxon>Clostridia</taxon>
        <taxon>Eubacteriales</taxon>
        <taxon>Clostridiales Family XVII. Incertae Sedis</taxon>
        <taxon>Sulfobacillus</taxon>
    </lineage>
</organism>
<reference evidence="9" key="1">
    <citation type="submission" date="2011-12" db="EMBL/GenBank/DDBJ databases">
        <title>The complete genome of chromosome of Sulfobacillus acidophilus DSM 10332.</title>
        <authorList>
            <person name="Lucas S."/>
            <person name="Han J."/>
            <person name="Lapidus A."/>
            <person name="Bruce D."/>
            <person name="Goodwin L."/>
            <person name="Pitluck S."/>
            <person name="Peters L."/>
            <person name="Kyrpides N."/>
            <person name="Mavromatis K."/>
            <person name="Ivanova N."/>
            <person name="Mikhailova N."/>
            <person name="Chertkov O."/>
            <person name="Saunders E."/>
            <person name="Detter J.C."/>
            <person name="Tapia R."/>
            <person name="Han C."/>
            <person name="Land M."/>
            <person name="Hauser L."/>
            <person name="Markowitz V."/>
            <person name="Cheng J.-F."/>
            <person name="Hugenholtz P."/>
            <person name="Woyke T."/>
            <person name="Wu D."/>
            <person name="Pukall R."/>
            <person name="Gehrich-Schroeter G."/>
            <person name="Schneider S."/>
            <person name="Klenk H.-P."/>
            <person name="Eisen J.A."/>
        </authorList>
    </citation>
    <scope>NUCLEOTIDE SEQUENCE [LARGE SCALE GENOMIC DNA]</scope>
    <source>
        <strain evidence="9">ATCC 700253 / DSM 10332 / NAL</strain>
    </source>
</reference>
<dbReference type="Proteomes" id="UP000005439">
    <property type="component" value="Chromosome"/>
</dbReference>
<keyword evidence="5 6" id="KW-0472">Membrane</keyword>
<dbReference type="PATRIC" id="fig|679936.5.peg.1401"/>
<evidence type="ECO:0000256" key="6">
    <source>
        <dbReference type="SAM" id="Phobius"/>
    </source>
</evidence>
<reference evidence="8 9" key="2">
    <citation type="journal article" date="2012" name="Stand. Genomic Sci.">
        <title>Complete genome sequence of the moderately thermophilic mineral-sulfide-oxidizing firmicute Sulfobacillus acidophilus type strain (NAL(T)).</title>
        <authorList>
            <person name="Anderson I."/>
            <person name="Chertkov O."/>
            <person name="Chen A."/>
            <person name="Saunders E."/>
            <person name="Lapidus A."/>
            <person name="Nolan M."/>
            <person name="Lucas S."/>
            <person name="Hammon N."/>
            <person name="Deshpande S."/>
            <person name="Cheng J.F."/>
            <person name="Han C."/>
            <person name="Tapia R."/>
            <person name="Goodwin L.A."/>
            <person name="Pitluck S."/>
            <person name="Liolios K."/>
            <person name="Pagani I."/>
            <person name="Ivanova N."/>
            <person name="Mikhailova N."/>
            <person name="Pati A."/>
            <person name="Palaniappan K."/>
            <person name="Land M."/>
            <person name="Pan C."/>
            <person name="Rohde M."/>
            <person name="Pukall R."/>
            <person name="Goker M."/>
            <person name="Detter J.C."/>
            <person name="Woyke T."/>
            <person name="Bristow J."/>
            <person name="Eisen J.A."/>
            <person name="Markowitz V."/>
            <person name="Hugenholtz P."/>
            <person name="Kyrpides N.C."/>
            <person name="Klenk H.P."/>
            <person name="Mavromatis K."/>
        </authorList>
    </citation>
    <scope>NUCLEOTIDE SEQUENCE [LARGE SCALE GENOMIC DNA]</scope>
    <source>
        <strain evidence="9">ATCC 700253 / DSM 10332 / NAL</strain>
    </source>
</reference>
<proteinExistence type="predicted"/>
<dbReference type="KEGG" id="sap:Sulac_1338"/>
<feature type="transmembrane region" description="Helical" evidence="6">
    <location>
        <begin position="239"/>
        <end position="261"/>
    </location>
</feature>
<evidence type="ECO:0000256" key="4">
    <source>
        <dbReference type="ARBA" id="ARBA00022989"/>
    </source>
</evidence>
<dbReference type="Pfam" id="PF01578">
    <property type="entry name" value="Cytochrom_C_asm"/>
    <property type="match status" value="1"/>
</dbReference>
<feature type="domain" description="Cytochrome c assembly protein" evidence="7">
    <location>
        <begin position="61"/>
        <end position="265"/>
    </location>
</feature>
<dbReference type="InterPro" id="IPR045062">
    <property type="entry name" value="Cyt_c_biogenesis_CcsA/CcmC"/>
</dbReference>
<evidence type="ECO:0000256" key="2">
    <source>
        <dbReference type="ARBA" id="ARBA00022692"/>
    </source>
</evidence>
<dbReference type="PANTHER" id="PTHR30071:SF1">
    <property type="entry name" value="CYTOCHROME B_B6 PROTEIN-RELATED"/>
    <property type="match status" value="1"/>
</dbReference>
<dbReference type="PANTHER" id="PTHR30071">
    <property type="entry name" value="HEME EXPORTER PROTEIN C"/>
    <property type="match status" value="1"/>
</dbReference>
<evidence type="ECO:0000256" key="1">
    <source>
        <dbReference type="ARBA" id="ARBA00004141"/>
    </source>
</evidence>
<dbReference type="GO" id="GO:0005886">
    <property type="term" value="C:plasma membrane"/>
    <property type="evidence" value="ECO:0007669"/>
    <property type="project" value="TreeGrafter"/>
</dbReference>
<feature type="transmembrane region" description="Helical" evidence="6">
    <location>
        <begin position="61"/>
        <end position="80"/>
    </location>
</feature>
<dbReference type="GO" id="GO:0017004">
    <property type="term" value="P:cytochrome complex assembly"/>
    <property type="evidence" value="ECO:0007669"/>
    <property type="project" value="UniProtKB-KW"/>
</dbReference>
<dbReference type="AlphaFoldDB" id="G8TWD7"/>
<feature type="transmembrane region" description="Helical" evidence="6">
    <location>
        <begin position="213"/>
        <end position="232"/>
    </location>
</feature>
<name>G8TWD7_SULAD</name>
<evidence type="ECO:0000313" key="8">
    <source>
        <dbReference type="EMBL" id="AEW04835.1"/>
    </source>
</evidence>
<feature type="transmembrane region" description="Helical" evidence="6">
    <location>
        <begin position="179"/>
        <end position="198"/>
    </location>
</feature>
<evidence type="ECO:0000256" key="5">
    <source>
        <dbReference type="ARBA" id="ARBA00023136"/>
    </source>
</evidence>
<evidence type="ECO:0000259" key="7">
    <source>
        <dbReference type="Pfam" id="PF01578"/>
    </source>
</evidence>
<dbReference type="InterPro" id="IPR002541">
    <property type="entry name" value="Cyt_c_assembly"/>
</dbReference>
<evidence type="ECO:0000256" key="3">
    <source>
        <dbReference type="ARBA" id="ARBA00022748"/>
    </source>
</evidence>
<keyword evidence="4 6" id="KW-1133">Transmembrane helix</keyword>
<protein>
    <submittedName>
        <fullName evidence="8">Cytochrome c assembly protein</fullName>
    </submittedName>
</protein>
<dbReference type="EMBL" id="CP003179">
    <property type="protein sequence ID" value="AEW04835.1"/>
    <property type="molecule type" value="Genomic_DNA"/>
</dbReference>
<dbReference type="GO" id="GO:0020037">
    <property type="term" value="F:heme binding"/>
    <property type="evidence" value="ECO:0007669"/>
    <property type="project" value="InterPro"/>
</dbReference>
<feature type="transmembrane region" description="Helical" evidence="6">
    <location>
        <begin position="6"/>
        <end position="24"/>
    </location>
</feature>